<dbReference type="SUPFAM" id="SSF49899">
    <property type="entry name" value="Concanavalin A-like lectins/glucanases"/>
    <property type="match status" value="1"/>
</dbReference>
<feature type="signal peptide" evidence="16">
    <location>
        <begin position="1"/>
        <end position="20"/>
    </location>
</feature>
<keyword evidence="18" id="KW-0430">Lectin</keyword>
<evidence type="ECO:0000256" key="10">
    <source>
        <dbReference type="ARBA" id="ARBA00023136"/>
    </source>
</evidence>
<reference evidence="18 19" key="1">
    <citation type="submission" date="2018-02" db="EMBL/GenBank/DDBJ databases">
        <title>The genomes of Aspergillus section Nigri reveals drivers in fungal speciation.</title>
        <authorList>
            <consortium name="DOE Joint Genome Institute"/>
            <person name="Vesth T.C."/>
            <person name="Nybo J."/>
            <person name="Theobald S."/>
            <person name="Brandl J."/>
            <person name="Frisvad J.C."/>
            <person name="Nielsen K.F."/>
            <person name="Lyhne E.K."/>
            <person name="Kogle M.E."/>
            <person name="Kuo A."/>
            <person name="Riley R."/>
            <person name="Clum A."/>
            <person name="Nolan M."/>
            <person name="Lipzen A."/>
            <person name="Salamov A."/>
            <person name="Henrissat B."/>
            <person name="Wiebenga A."/>
            <person name="De vries R.P."/>
            <person name="Grigoriev I.V."/>
            <person name="Mortensen U.H."/>
            <person name="Andersen M.R."/>
            <person name="Baker S.E."/>
        </authorList>
    </citation>
    <scope>NUCLEOTIDE SEQUENCE [LARGE SCALE GENOMIC DNA]</scope>
    <source>
        <strain evidence="18 19">CBS 114.80</strain>
    </source>
</reference>
<evidence type="ECO:0000256" key="14">
    <source>
        <dbReference type="ARBA" id="ARBA00023316"/>
    </source>
</evidence>
<dbReference type="PANTHER" id="PTHR10963:SF27">
    <property type="entry name" value="GLYCOSIDASE-RELATED"/>
    <property type="match status" value="1"/>
</dbReference>
<evidence type="ECO:0000256" key="8">
    <source>
        <dbReference type="ARBA" id="ARBA00022729"/>
    </source>
</evidence>
<dbReference type="AlphaFoldDB" id="A0A2V5I172"/>
<name>A0A2V5I172_9EURO</name>
<dbReference type="PANTHER" id="PTHR10963">
    <property type="entry name" value="GLYCOSYL HYDROLASE-RELATED"/>
    <property type="match status" value="1"/>
</dbReference>
<dbReference type="EC" id="3.2.1.14" evidence="3"/>
<evidence type="ECO:0000256" key="13">
    <source>
        <dbReference type="ARBA" id="ARBA00023295"/>
    </source>
</evidence>
<dbReference type="CDD" id="cd02183">
    <property type="entry name" value="GH16_fungal_CRH1_transglycosylase"/>
    <property type="match status" value="1"/>
</dbReference>
<evidence type="ECO:0000256" key="15">
    <source>
        <dbReference type="ARBA" id="ARBA00038074"/>
    </source>
</evidence>
<comment type="similarity">
    <text evidence="15">Belongs to the glycosyl hydrolase 16 family. CRH1 subfamily.</text>
</comment>
<organism evidence="18 19">
    <name type="scientific">Aspergillus indologenus CBS 114.80</name>
    <dbReference type="NCBI Taxonomy" id="1450541"/>
    <lineage>
        <taxon>Eukaryota</taxon>
        <taxon>Fungi</taxon>
        <taxon>Dikarya</taxon>
        <taxon>Ascomycota</taxon>
        <taxon>Pezizomycotina</taxon>
        <taxon>Eurotiomycetes</taxon>
        <taxon>Eurotiomycetidae</taxon>
        <taxon>Eurotiales</taxon>
        <taxon>Aspergillaceae</taxon>
        <taxon>Aspergillus</taxon>
        <taxon>Aspergillus subgen. Circumdati</taxon>
    </lineage>
</organism>
<keyword evidence="7" id="KW-0808">Transferase</keyword>
<dbReference type="GO" id="GO:0098552">
    <property type="term" value="C:side of membrane"/>
    <property type="evidence" value="ECO:0007669"/>
    <property type="project" value="UniProtKB-KW"/>
</dbReference>
<dbReference type="Proteomes" id="UP000248817">
    <property type="component" value="Unassembled WGS sequence"/>
</dbReference>
<dbReference type="GO" id="GO:0008843">
    <property type="term" value="F:endochitinase activity"/>
    <property type="evidence" value="ECO:0007669"/>
    <property type="project" value="UniProtKB-EC"/>
</dbReference>
<dbReference type="GO" id="GO:0030246">
    <property type="term" value="F:carbohydrate binding"/>
    <property type="evidence" value="ECO:0007669"/>
    <property type="project" value="UniProtKB-KW"/>
</dbReference>
<dbReference type="GO" id="GO:0016757">
    <property type="term" value="F:glycosyltransferase activity"/>
    <property type="evidence" value="ECO:0007669"/>
    <property type="project" value="UniProtKB-KW"/>
</dbReference>
<keyword evidence="9" id="KW-0378">Hydrolase</keyword>
<gene>
    <name evidence="18" type="ORF">BP00DRAFT_463289</name>
</gene>
<keyword evidence="6" id="KW-0328">Glycosyltransferase</keyword>
<dbReference type="GO" id="GO:0005886">
    <property type="term" value="C:plasma membrane"/>
    <property type="evidence" value="ECO:0007669"/>
    <property type="project" value="UniProtKB-SubCell"/>
</dbReference>
<evidence type="ECO:0000256" key="6">
    <source>
        <dbReference type="ARBA" id="ARBA00022676"/>
    </source>
</evidence>
<dbReference type="EMBL" id="KZ825564">
    <property type="protein sequence ID" value="PYI27683.1"/>
    <property type="molecule type" value="Genomic_DNA"/>
</dbReference>
<evidence type="ECO:0000256" key="5">
    <source>
        <dbReference type="ARBA" id="ARBA00022622"/>
    </source>
</evidence>
<keyword evidence="12" id="KW-0449">Lipoprotein</keyword>
<keyword evidence="10" id="KW-0472">Membrane</keyword>
<evidence type="ECO:0000256" key="11">
    <source>
        <dbReference type="ARBA" id="ARBA00023180"/>
    </source>
</evidence>
<sequence length="334" mass="35439">MLRLFLHTAALLSALPATLGQTSTDCNPLNKTCPSDTGSTQSTFHYDFVQSSDTLSEWSTLSGSPTVGDEGVELTINEEGQAPTIATSFYIFFGEISVVMKASAGTGIISSIVLESDDLDEVDWEILGSYTTELQTDYFGKGDSSTSNRWTWEPVDDPQSTFHNYTLTWTPAALTWSIDGTAQRTLTYSDAADGTRYPQTPVRVKIGIWAGGDPNNSAGTISWAGGETNYSQAPFTMVVQSVDIASYYPAETYTYSDQTGDFESIVMEGGSVTRLSASAADSGSGSTATAGVAPATASIHWAGAAGPVSASSVRVLGGPVWVWFLGSMMMRMLG</sequence>
<keyword evidence="11" id="KW-0325">Glycoprotein</keyword>
<evidence type="ECO:0000256" key="3">
    <source>
        <dbReference type="ARBA" id="ARBA00012729"/>
    </source>
</evidence>
<dbReference type="PROSITE" id="PS51762">
    <property type="entry name" value="GH16_2"/>
    <property type="match status" value="1"/>
</dbReference>
<evidence type="ECO:0000256" key="4">
    <source>
        <dbReference type="ARBA" id="ARBA00022475"/>
    </source>
</evidence>
<accession>A0A2V5I172</accession>
<evidence type="ECO:0000256" key="1">
    <source>
        <dbReference type="ARBA" id="ARBA00000822"/>
    </source>
</evidence>
<keyword evidence="8 16" id="KW-0732">Signal</keyword>
<comment type="catalytic activity">
    <reaction evidence="1">
        <text>Random endo-hydrolysis of N-acetyl-beta-D-glucosaminide (1-&gt;4)-beta-linkages in chitin and chitodextrins.</text>
        <dbReference type="EC" id="3.2.1.14"/>
    </reaction>
</comment>
<keyword evidence="4" id="KW-1003">Cell membrane</keyword>
<comment type="subcellular location">
    <subcellularLocation>
        <location evidence="2">Cell membrane</location>
        <topology evidence="2">Lipid-anchor</topology>
        <topology evidence="2">GPI-anchor</topology>
    </subcellularLocation>
</comment>
<dbReference type="InterPro" id="IPR013320">
    <property type="entry name" value="ConA-like_dom_sf"/>
</dbReference>
<proteinExistence type="inferred from homology"/>
<dbReference type="GO" id="GO:0009277">
    <property type="term" value="C:fungal-type cell wall"/>
    <property type="evidence" value="ECO:0007669"/>
    <property type="project" value="TreeGrafter"/>
</dbReference>
<evidence type="ECO:0000313" key="18">
    <source>
        <dbReference type="EMBL" id="PYI27683.1"/>
    </source>
</evidence>
<dbReference type="GO" id="GO:0005975">
    <property type="term" value="P:carbohydrate metabolic process"/>
    <property type="evidence" value="ECO:0007669"/>
    <property type="project" value="InterPro"/>
</dbReference>
<keyword evidence="5" id="KW-0336">GPI-anchor</keyword>
<evidence type="ECO:0000256" key="7">
    <source>
        <dbReference type="ARBA" id="ARBA00022679"/>
    </source>
</evidence>
<dbReference type="Pfam" id="PF00722">
    <property type="entry name" value="Glyco_hydro_16"/>
    <property type="match status" value="1"/>
</dbReference>
<dbReference type="Gene3D" id="2.60.120.200">
    <property type="match status" value="1"/>
</dbReference>
<protein>
    <recommendedName>
        <fullName evidence="3">chitinase</fullName>
        <ecNumber evidence="3">3.2.1.14</ecNumber>
    </recommendedName>
</protein>
<evidence type="ECO:0000313" key="19">
    <source>
        <dbReference type="Proteomes" id="UP000248817"/>
    </source>
</evidence>
<keyword evidence="19" id="KW-1185">Reference proteome</keyword>
<evidence type="ECO:0000256" key="12">
    <source>
        <dbReference type="ARBA" id="ARBA00023288"/>
    </source>
</evidence>
<evidence type="ECO:0000256" key="9">
    <source>
        <dbReference type="ARBA" id="ARBA00022801"/>
    </source>
</evidence>
<dbReference type="InterPro" id="IPR000757">
    <property type="entry name" value="Beta-glucanase-like"/>
</dbReference>
<evidence type="ECO:0000256" key="2">
    <source>
        <dbReference type="ARBA" id="ARBA00004609"/>
    </source>
</evidence>
<dbReference type="GO" id="GO:0031505">
    <property type="term" value="P:fungal-type cell wall organization"/>
    <property type="evidence" value="ECO:0007669"/>
    <property type="project" value="TreeGrafter"/>
</dbReference>
<evidence type="ECO:0000259" key="17">
    <source>
        <dbReference type="PROSITE" id="PS51762"/>
    </source>
</evidence>
<dbReference type="InterPro" id="IPR050546">
    <property type="entry name" value="Glycosyl_Hydrlase_16"/>
</dbReference>
<keyword evidence="14" id="KW-0961">Cell wall biogenesis/degradation</keyword>
<keyword evidence="13" id="KW-0326">Glycosidase</keyword>
<feature type="chain" id="PRO_5015985160" description="chitinase" evidence="16">
    <location>
        <begin position="21"/>
        <end position="334"/>
    </location>
</feature>
<feature type="domain" description="GH16" evidence="17">
    <location>
        <begin position="39"/>
        <end position="232"/>
    </location>
</feature>
<evidence type="ECO:0000256" key="16">
    <source>
        <dbReference type="SAM" id="SignalP"/>
    </source>
</evidence>